<gene>
    <name evidence="1" type="ORF">A2042_06665</name>
</gene>
<dbReference type="Proteomes" id="UP000178526">
    <property type="component" value="Unassembled WGS sequence"/>
</dbReference>
<protein>
    <submittedName>
        <fullName evidence="1">Transcriptional regulator</fullName>
    </submittedName>
</protein>
<evidence type="ECO:0000313" key="1">
    <source>
        <dbReference type="EMBL" id="OGL38727.1"/>
    </source>
</evidence>
<dbReference type="Pfam" id="PF14196">
    <property type="entry name" value="ATC_hydrolase"/>
    <property type="match status" value="1"/>
</dbReference>
<reference evidence="1 2" key="1">
    <citation type="journal article" date="2016" name="Nat. Commun.">
        <title>Thousands of microbial genomes shed light on interconnected biogeochemical processes in an aquifer system.</title>
        <authorList>
            <person name="Anantharaman K."/>
            <person name="Brown C.T."/>
            <person name="Hug L.A."/>
            <person name="Sharon I."/>
            <person name="Castelle C.J."/>
            <person name="Probst A.J."/>
            <person name="Thomas B.C."/>
            <person name="Singh A."/>
            <person name="Wilkins M.J."/>
            <person name="Karaoz U."/>
            <person name="Brodie E.L."/>
            <person name="Williams K.H."/>
            <person name="Hubbard S.S."/>
            <person name="Banfield J.F."/>
        </authorList>
    </citation>
    <scope>NUCLEOTIDE SEQUENCE [LARGE SCALE GENOMIC DNA]</scope>
</reference>
<evidence type="ECO:0000313" key="2">
    <source>
        <dbReference type="Proteomes" id="UP000178526"/>
    </source>
</evidence>
<proteinExistence type="predicted"/>
<comment type="caution">
    <text evidence="1">The sequence shown here is derived from an EMBL/GenBank/DDBJ whole genome shotgun (WGS) entry which is preliminary data.</text>
</comment>
<dbReference type="AlphaFoldDB" id="A0A1F7RCQ6"/>
<name>A0A1F7RCQ6_9BACT</name>
<accession>A0A1F7RCQ6</accession>
<organism evidence="1 2">
    <name type="scientific">Candidatus Schekmanbacteria bacterium GWA2_38_11</name>
    <dbReference type="NCBI Taxonomy" id="1817876"/>
    <lineage>
        <taxon>Bacteria</taxon>
        <taxon>Candidatus Schekmaniibacteriota</taxon>
    </lineage>
</organism>
<sequence>MAEQKNPVADIFRKKFEMFAKLKAEIGEQKAWEKMFEGYPERQRKNMGALIDNATLAAGFSKGIPLYKQIGMDMEVIDISHEGMDAVLEIQRACPALSMCKEYGIESPCHVICEMDVEASKKAFPGMKGEILSRKAEGSCVCIFKYERKGK</sequence>
<dbReference type="EMBL" id="MGDB01000139">
    <property type="protein sequence ID" value="OGL38727.1"/>
    <property type="molecule type" value="Genomic_DNA"/>
</dbReference>
<dbReference type="InterPro" id="IPR026002">
    <property type="entry name" value="ATC_hydrolase-like"/>
</dbReference>